<organism evidence="2 3">
    <name type="scientific">Proteus hauseri ATCC 700826</name>
    <dbReference type="NCBI Taxonomy" id="1354271"/>
    <lineage>
        <taxon>Bacteria</taxon>
        <taxon>Pseudomonadati</taxon>
        <taxon>Pseudomonadota</taxon>
        <taxon>Gammaproteobacteria</taxon>
        <taxon>Enterobacterales</taxon>
        <taxon>Morganellaceae</taxon>
        <taxon>Proteus</taxon>
    </lineage>
</organism>
<dbReference type="AlphaFoldDB" id="A0AAJ3HR54"/>
<dbReference type="CDD" id="cd01830">
    <property type="entry name" value="XynE_like"/>
    <property type="match status" value="1"/>
</dbReference>
<evidence type="ECO:0000259" key="1">
    <source>
        <dbReference type="Pfam" id="PF13472"/>
    </source>
</evidence>
<dbReference type="EMBL" id="LXEV01000030">
    <property type="protein sequence ID" value="OAT45825.1"/>
    <property type="molecule type" value="Genomic_DNA"/>
</dbReference>
<sequence length="394" mass="44247">MSSSIPFDSSQSEWVCTWLSTSQPTSGDAFPFPLEIPTTLNNQTLKQTFRISLGGKKLRLIFSNRYGKQPLKLADSCISVEKQSDLSEPINITFNGDTSATIPAGEILYSDEISLHISSLSIIKLQVYLPELVFVDTFHWDARQFSFLENGNKTKEKSGYDQKISSRLLLESVHVLPETRSKSIVVIGDSMVDGNGVEMESYHRWTDFLAERVVSQNIAIVNAGQSGSRLLKDGIGISTLTRFEHDVLNQPGITTCIVQIGLNDLGLAGTTLDPSGQIPTFDMLIEGYRQLISMARKKDIDIVGVTIVPLRSADEYGLENFYQPEKELIRQKVNQWMRESGEFHAIIDSDVLIRDPQNVHQLNLQYDSGDHLHLNYKGHLRIAELIFLKKIMIN</sequence>
<dbReference type="RefSeq" id="WP_064720556.1">
    <property type="nucleotide sequence ID" value="NZ_LXEV01000030.1"/>
</dbReference>
<dbReference type="Pfam" id="PF13472">
    <property type="entry name" value="Lipase_GDSL_2"/>
    <property type="match status" value="1"/>
</dbReference>
<dbReference type="PANTHER" id="PTHR43784:SF2">
    <property type="entry name" value="GDSL-LIKE LIPASE_ACYLHYDROLASE, PUTATIVE (AFU_ORTHOLOGUE AFUA_2G00820)-RELATED"/>
    <property type="match status" value="1"/>
</dbReference>
<dbReference type="InterPro" id="IPR036514">
    <property type="entry name" value="SGNH_hydro_sf"/>
</dbReference>
<gene>
    <name evidence="2" type="ORF">M997_2637</name>
</gene>
<dbReference type="InterPro" id="IPR013830">
    <property type="entry name" value="SGNH_hydro"/>
</dbReference>
<dbReference type="GO" id="GO:0016788">
    <property type="term" value="F:hydrolase activity, acting on ester bonds"/>
    <property type="evidence" value="ECO:0007669"/>
    <property type="project" value="UniProtKB-ARBA"/>
</dbReference>
<comment type="caution">
    <text evidence="2">The sequence shown here is derived from an EMBL/GenBank/DDBJ whole genome shotgun (WGS) entry which is preliminary data.</text>
</comment>
<name>A0AAJ3HR54_PROHU</name>
<evidence type="ECO:0000313" key="2">
    <source>
        <dbReference type="EMBL" id="OAT45825.1"/>
    </source>
</evidence>
<reference evidence="2 3" key="1">
    <citation type="submission" date="2016-04" db="EMBL/GenBank/DDBJ databases">
        <title>ATOL: Assembling a taxonomically balanced genome-scale reconstruction of the evolutionary history of the Enterobacteriaceae.</title>
        <authorList>
            <person name="Plunkett G.III."/>
            <person name="Neeno-Eckwall E.C."/>
            <person name="Glasner J.D."/>
            <person name="Perna N.T."/>
        </authorList>
    </citation>
    <scope>NUCLEOTIDE SEQUENCE [LARGE SCALE GENOMIC DNA]</scope>
    <source>
        <strain evidence="2 3">ATCC 700826</strain>
    </source>
</reference>
<dbReference type="Gene3D" id="3.40.50.1110">
    <property type="entry name" value="SGNH hydrolase"/>
    <property type="match status" value="1"/>
</dbReference>
<dbReference type="Proteomes" id="UP000078250">
    <property type="component" value="Unassembled WGS sequence"/>
</dbReference>
<proteinExistence type="predicted"/>
<keyword evidence="3" id="KW-1185">Reference proteome</keyword>
<dbReference type="InterPro" id="IPR053140">
    <property type="entry name" value="GDSL_Rv0518-like"/>
</dbReference>
<protein>
    <recommendedName>
        <fullName evidence="1">SGNH hydrolase-type esterase domain-containing protein</fullName>
    </recommendedName>
</protein>
<dbReference type="SUPFAM" id="SSF52266">
    <property type="entry name" value="SGNH hydrolase"/>
    <property type="match status" value="1"/>
</dbReference>
<feature type="domain" description="SGNH hydrolase-type esterase" evidence="1">
    <location>
        <begin position="186"/>
        <end position="379"/>
    </location>
</feature>
<evidence type="ECO:0000313" key="3">
    <source>
        <dbReference type="Proteomes" id="UP000078250"/>
    </source>
</evidence>
<dbReference type="PANTHER" id="PTHR43784">
    <property type="entry name" value="GDSL-LIKE LIPASE/ACYLHYDROLASE, PUTATIVE (AFU_ORTHOLOGUE AFUA_2G00820)-RELATED"/>
    <property type="match status" value="1"/>
</dbReference>
<accession>A0AAJ3HR54</accession>